<evidence type="ECO:0000256" key="1">
    <source>
        <dbReference type="ARBA" id="ARBA00022490"/>
    </source>
</evidence>
<keyword evidence="8" id="KW-1185">Reference proteome</keyword>
<dbReference type="GeneID" id="59149307"/>
<dbReference type="Proteomes" id="UP000594121">
    <property type="component" value="Chromosome"/>
</dbReference>
<name>A0A7L9FEH7_9CREN</name>
<dbReference type="GO" id="GO:0030677">
    <property type="term" value="C:ribonuclease P complex"/>
    <property type="evidence" value="ECO:0007669"/>
    <property type="project" value="UniProtKB-UniRule"/>
</dbReference>
<evidence type="ECO:0000313" key="7">
    <source>
        <dbReference type="EMBL" id="QOJ78208.1"/>
    </source>
</evidence>
<dbReference type="NCBIfam" id="NF046110">
    <property type="entry name" value="RNaseP1Mthb"/>
    <property type="match status" value="1"/>
</dbReference>
<dbReference type="SUPFAM" id="SSF101744">
    <property type="entry name" value="Rof/RNase P subunit-like"/>
    <property type="match status" value="1"/>
</dbReference>
<sequence length="94" mass="10763">MRVNPRNILRHELIGLQAEVVEARNPYLVGIRGIVLDETKNTLVIGEPGGGRKTVLKFQAVFRFILPDGTKVLVDGKYLVGRPEERLKKLYHRW</sequence>
<dbReference type="GO" id="GO:0005737">
    <property type="term" value="C:cytoplasm"/>
    <property type="evidence" value="ECO:0007669"/>
    <property type="project" value="UniProtKB-SubCell"/>
</dbReference>
<dbReference type="EC" id="3.1.26.5" evidence="6"/>
<keyword evidence="2 6" id="KW-0819">tRNA processing</keyword>
<reference evidence="7 8" key="1">
    <citation type="submission" date="2020-10" db="EMBL/GenBank/DDBJ databases">
        <title>Thermofilum lucidum 3507LT sp. nov. a novel member of Thermofilaceae family isolated from Chile hot spring, and proposal of description order Thermofilales.</title>
        <authorList>
            <person name="Zayulina K.S."/>
            <person name="Elcheninov A.G."/>
            <person name="Toshchakov S.V."/>
            <person name="Kublanov I.V."/>
        </authorList>
    </citation>
    <scope>NUCLEOTIDE SEQUENCE [LARGE SCALE GENOMIC DNA]</scope>
    <source>
        <strain evidence="7 8">3507LT</strain>
    </source>
</reference>
<comment type="similarity">
    <text evidence="6">Belongs to the eukaryotic/archaeal RNase P protein component 1 family.</text>
</comment>
<dbReference type="EMBL" id="CP062310">
    <property type="protein sequence ID" value="QOJ78208.1"/>
    <property type="molecule type" value="Genomic_DNA"/>
</dbReference>
<accession>A0A7L9FEH7</accession>
<keyword evidence="1 6" id="KW-0963">Cytoplasm</keyword>
<dbReference type="RefSeq" id="WP_192818180.1">
    <property type="nucleotide sequence ID" value="NZ_CP062310.1"/>
</dbReference>
<dbReference type="KEGG" id="thel:IG193_05385"/>
<comment type="subunit">
    <text evidence="6">Consists of a catalytic RNA component and at least 4-5 protein subunits.</text>
</comment>
<dbReference type="InParanoid" id="A0A7L9FEH7"/>
<evidence type="ECO:0000256" key="3">
    <source>
        <dbReference type="ARBA" id="ARBA00022722"/>
    </source>
</evidence>
<evidence type="ECO:0000256" key="6">
    <source>
        <dbReference type="HAMAP-Rule" id="MF_00754"/>
    </source>
</evidence>
<protein>
    <recommendedName>
        <fullName evidence="6">Ribonuclease P protein component 1</fullName>
        <shortName evidence="6">RNase P component 1</shortName>
        <ecNumber evidence="6">3.1.26.5</ecNumber>
    </recommendedName>
    <alternativeName>
        <fullName evidence="6">Rpp29</fullName>
    </alternativeName>
</protein>
<dbReference type="AlphaFoldDB" id="A0A7L9FEH7"/>
<dbReference type="GO" id="GO:0001682">
    <property type="term" value="P:tRNA 5'-leader removal"/>
    <property type="evidence" value="ECO:0007669"/>
    <property type="project" value="UniProtKB-UniRule"/>
</dbReference>
<dbReference type="SMART" id="SM00538">
    <property type="entry name" value="POP4"/>
    <property type="match status" value="1"/>
</dbReference>
<dbReference type="Pfam" id="PF01868">
    <property type="entry name" value="RNase_P-MRP_p29"/>
    <property type="match status" value="1"/>
</dbReference>
<evidence type="ECO:0000256" key="2">
    <source>
        <dbReference type="ARBA" id="ARBA00022694"/>
    </source>
</evidence>
<keyword evidence="4 6" id="KW-0255">Endonuclease</keyword>
<dbReference type="HAMAP" id="MF_00754">
    <property type="entry name" value="RNase_P_1"/>
    <property type="match status" value="1"/>
</dbReference>
<dbReference type="GO" id="GO:0003723">
    <property type="term" value="F:RNA binding"/>
    <property type="evidence" value="ECO:0007669"/>
    <property type="project" value="InterPro"/>
</dbReference>
<gene>
    <name evidence="6" type="primary">rnp1</name>
    <name evidence="7" type="ORF">IG193_05385</name>
</gene>
<dbReference type="Gene3D" id="2.30.30.210">
    <property type="entry name" value="Ribonuclease P/MRP, subunit p29"/>
    <property type="match status" value="1"/>
</dbReference>
<keyword evidence="5 6" id="KW-0378">Hydrolase</keyword>
<keyword evidence="3 6" id="KW-0540">Nuclease</keyword>
<dbReference type="InterPro" id="IPR023534">
    <property type="entry name" value="Rof/RNase_P-like"/>
</dbReference>
<dbReference type="InterPro" id="IPR023538">
    <property type="entry name" value="RNP1"/>
</dbReference>
<comment type="function">
    <text evidence="6">Part of ribonuclease P, a protein complex that generates mature tRNA molecules by cleaving their 5'-ends.</text>
</comment>
<organism evidence="7 8">
    <name type="scientific">Infirmifilum lucidum</name>
    <dbReference type="NCBI Taxonomy" id="2776706"/>
    <lineage>
        <taxon>Archaea</taxon>
        <taxon>Thermoproteota</taxon>
        <taxon>Thermoprotei</taxon>
        <taxon>Thermofilales</taxon>
        <taxon>Thermofilaceae</taxon>
        <taxon>Infirmifilum</taxon>
    </lineage>
</organism>
<evidence type="ECO:0000256" key="4">
    <source>
        <dbReference type="ARBA" id="ARBA00022759"/>
    </source>
</evidence>
<dbReference type="InterPro" id="IPR036980">
    <property type="entry name" value="RNase_P/MRP_Rpp29_sf"/>
</dbReference>
<comment type="subcellular location">
    <subcellularLocation>
        <location evidence="6">Cytoplasm</location>
    </subcellularLocation>
</comment>
<proteinExistence type="inferred from homology"/>
<evidence type="ECO:0000313" key="8">
    <source>
        <dbReference type="Proteomes" id="UP000594121"/>
    </source>
</evidence>
<evidence type="ECO:0000256" key="5">
    <source>
        <dbReference type="ARBA" id="ARBA00022801"/>
    </source>
</evidence>
<dbReference type="InterPro" id="IPR002730">
    <property type="entry name" value="Rpp29/RNP1"/>
</dbReference>
<comment type="catalytic activity">
    <reaction evidence="6">
        <text>Endonucleolytic cleavage of RNA, removing 5'-extranucleotides from tRNA precursor.</text>
        <dbReference type="EC" id="3.1.26.5"/>
    </reaction>
</comment>
<dbReference type="GO" id="GO:0004526">
    <property type="term" value="F:ribonuclease P activity"/>
    <property type="evidence" value="ECO:0007669"/>
    <property type="project" value="UniProtKB-UniRule"/>
</dbReference>